<organism evidence="13 14">
    <name type="scientific">Scleropages formosus</name>
    <name type="common">Asian bonytongue</name>
    <name type="synonym">Osteoglossum formosum</name>
    <dbReference type="NCBI Taxonomy" id="113540"/>
    <lineage>
        <taxon>Eukaryota</taxon>
        <taxon>Metazoa</taxon>
        <taxon>Chordata</taxon>
        <taxon>Craniata</taxon>
        <taxon>Vertebrata</taxon>
        <taxon>Euteleostomi</taxon>
        <taxon>Actinopterygii</taxon>
        <taxon>Neopterygii</taxon>
        <taxon>Teleostei</taxon>
        <taxon>Osteoglossocephala</taxon>
        <taxon>Osteoglossomorpha</taxon>
        <taxon>Osteoglossiformes</taxon>
        <taxon>Osteoglossidae</taxon>
        <taxon>Scleropages</taxon>
    </lineage>
</organism>
<keyword evidence="5" id="KW-0735">Signal-anchor</keyword>
<reference evidence="13" key="3">
    <citation type="submission" date="2025-09" db="UniProtKB">
        <authorList>
            <consortium name="Ensembl"/>
        </authorList>
    </citation>
    <scope>IDENTIFICATION</scope>
</reference>
<evidence type="ECO:0000256" key="3">
    <source>
        <dbReference type="ARBA" id="ARBA00016211"/>
    </source>
</evidence>
<gene>
    <name evidence="13" type="primary">GOLM2</name>
</gene>
<reference evidence="13 14" key="1">
    <citation type="submission" date="2019-04" db="EMBL/GenBank/DDBJ databases">
        <authorList>
            <consortium name="Wellcome Sanger Institute Data Sharing"/>
        </authorList>
    </citation>
    <scope>NUCLEOTIDE SEQUENCE [LARGE SCALE GENOMIC DNA]</scope>
</reference>
<keyword evidence="6 12" id="KW-1133">Transmembrane helix</keyword>
<feature type="compositionally biased region" description="Basic and acidic residues" evidence="11">
    <location>
        <begin position="213"/>
        <end position="233"/>
    </location>
</feature>
<feature type="coiled-coil region" evidence="10">
    <location>
        <begin position="46"/>
        <end position="193"/>
    </location>
</feature>
<feature type="compositionally biased region" description="Basic and acidic residues" evidence="11">
    <location>
        <begin position="477"/>
        <end position="496"/>
    </location>
</feature>
<keyword evidence="4 12" id="KW-0812">Transmembrane</keyword>
<dbReference type="AlphaFoldDB" id="A0A8C9WPI0"/>
<feature type="compositionally biased region" description="Acidic residues" evidence="11">
    <location>
        <begin position="457"/>
        <end position="476"/>
    </location>
</feature>
<evidence type="ECO:0000256" key="7">
    <source>
        <dbReference type="ARBA" id="ARBA00023054"/>
    </source>
</evidence>
<dbReference type="KEGG" id="sfm:108926736"/>
<proteinExistence type="inferred from homology"/>
<keyword evidence="8 12" id="KW-0472">Membrane</keyword>
<evidence type="ECO:0000256" key="6">
    <source>
        <dbReference type="ARBA" id="ARBA00022989"/>
    </source>
</evidence>
<protein>
    <recommendedName>
        <fullName evidence="3">Protein GOLM2</fullName>
    </recommendedName>
    <alternativeName>
        <fullName evidence="9">Golgi membrane protein 2</fullName>
    </alternativeName>
</protein>
<dbReference type="PANTHER" id="PTHR15896">
    <property type="entry name" value="GOLGI PHOSPHOPROTEIN 2/GP73-RELATED"/>
    <property type="match status" value="1"/>
</dbReference>
<sequence length="496" mass="55163">MVGFGANRRGGRLPSFVLVALMVVILVLSFNYWAVTNKHGRLLDELAEAHTQVKRTDAARSRLEKRNSELMAQVDTHRRQVDQRESDVNALEAKLQGRDAQIRKCADDKNKLQRDGEIQSAEMQKLREQLTDLQQELKKQEDQLHEMRKNSTQLEKKLEYESLQCGRQIAQLKDEYEEQMRKLEEEATKLQQSMLQTHGMVGKLPNQEDGDTAGDRHTEATQHHDNLELKGDLGKPGSDAGMPGIEDSEIGKVDNIEYGMKKPGITQNHIQGADAGAGAGEAAIQPLSLDHHDLQGNKELKMEAQLAQEHHSLGGNENGNMGTSLGHVPSQRQQPLQAMADRPVLFDEDNKAVHADELGEHRGQLRAPDSGKAEGHELRGVVLAAPPNPAQVLPNPIDSQLGGEPQPAEPLRHRQSRFFDENESPVDPQHGSKLADYNGDDGNVGEYEADKQAELAYNEEEDGDGGEEDVQDDEDRELQGDRAVDYGKRHQVPDIL</sequence>
<dbReference type="CTD" id="113201"/>
<dbReference type="Proteomes" id="UP000694397">
    <property type="component" value="Chromosome 11"/>
</dbReference>
<evidence type="ECO:0000313" key="14">
    <source>
        <dbReference type="Proteomes" id="UP000694397"/>
    </source>
</evidence>
<comment type="subcellular location">
    <subcellularLocation>
        <location evidence="1">Membrane</location>
        <topology evidence="1">Single-pass type II membrane protein</topology>
    </subcellularLocation>
</comment>
<dbReference type="Ensembl" id="ENSSFOT00015064471.1">
    <property type="protein sequence ID" value="ENSSFOP00015078103.1"/>
    <property type="gene ID" value="ENSSFOG00015032150.1"/>
</dbReference>
<evidence type="ECO:0000256" key="8">
    <source>
        <dbReference type="ARBA" id="ARBA00023136"/>
    </source>
</evidence>
<keyword evidence="14" id="KW-1185">Reference proteome</keyword>
<evidence type="ECO:0000256" key="10">
    <source>
        <dbReference type="SAM" id="Coils"/>
    </source>
</evidence>
<evidence type="ECO:0000256" key="9">
    <source>
        <dbReference type="ARBA" id="ARBA00030486"/>
    </source>
</evidence>
<feature type="region of interest" description="Disordered" evidence="11">
    <location>
        <begin position="386"/>
        <end position="496"/>
    </location>
</feature>
<evidence type="ECO:0000256" key="2">
    <source>
        <dbReference type="ARBA" id="ARBA00007474"/>
    </source>
</evidence>
<accession>A0A8C9WPI0</accession>
<evidence type="ECO:0000256" key="11">
    <source>
        <dbReference type="SAM" id="MobiDB-lite"/>
    </source>
</evidence>
<dbReference type="Gene3D" id="1.10.287.1490">
    <property type="match status" value="1"/>
</dbReference>
<name>A0A8C9WPI0_SCLFO</name>
<dbReference type="GeneTree" id="ENSGT00530000063675"/>
<evidence type="ECO:0000256" key="4">
    <source>
        <dbReference type="ARBA" id="ARBA00022692"/>
    </source>
</evidence>
<feature type="region of interest" description="Disordered" evidence="11">
    <location>
        <begin position="312"/>
        <end position="332"/>
    </location>
</feature>
<evidence type="ECO:0000313" key="13">
    <source>
        <dbReference type="Ensembl" id="ENSSFOP00015078103.1"/>
    </source>
</evidence>
<dbReference type="PANTHER" id="PTHR15896:SF7">
    <property type="entry name" value="PROTEIN GOLM2"/>
    <property type="match status" value="1"/>
</dbReference>
<comment type="similarity">
    <text evidence="2">Belongs to the GOLM family.</text>
</comment>
<dbReference type="RefSeq" id="XP_018595151.1">
    <property type="nucleotide sequence ID" value="XM_018739635.2"/>
</dbReference>
<dbReference type="GeneID" id="108926736"/>
<dbReference type="OrthoDB" id="10072022at2759"/>
<feature type="transmembrane region" description="Helical" evidence="12">
    <location>
        <begin position="12"/>
        <end position="34"/>
    </location>
</feature>
<reference evidence="13" key="2">
    <citation type="submission" date="2025-08" db="UniProtKB">
        <authorList>
            <consortium name="Ensembl"/>
        </authorList>
    </citation>
    <scope>IDENTIFICATION</scope>
</reference>
<evidence type="ECO:0000256" key="1">
    <source>
        <dbReference type="ARBA" id="ARBA00004606"/>
    </source>
</evidence>
<keyword evidence="7 10" id="KW-0175">Coiled coil</keyword>
<evidence type="ECO:0000256" key="5">
    <source>
        <dbReference type="ARBA" id="ARBA00022968"/>
    </source>
</evidence>
<dbReference type="GO" id="GO:0016020">
    <property type="term" value="C:membrane"/>
    <property type="evidence" value="ECO:0007669"/>
    <property type="project" value="UniProtKB-SubCell"/>
</dbReference>
<evidence type="ECO:0000256" key="12">
    <source>
        <dbReference type="SAM" id="Phobius"/>
    </source>
</evidence>
<dbReference type="InterPro" id="IPR026139">
    <property type="entry name" value="GOLM1/CASC4"/>
</dbReference>
<dbReference type="PRINTS" id="PR02084">
    <property type="entry name" value="GOLM1CASC4"/>
</dbReference>
<feature type="region of interest" description="Disordered" evidence="11">
    <location>
        <begin position="204"/>
        <end position="248"/>
    </location>
</feature>